<accession>A0A9R1CT77</accession>
<dbReference type="PANTHER" id="PTHR13061">
    <property type="entry name" value="DYNACTIN SUBUNIT P25"/>
    <property type="match status" value="1"/>
</dbReference>
<dbReference type="Proteomes" id="UP001139494">
    <property type="component" value="Unassembled WGS sequence"/>
</dbReference>
<dbReference type="InterPro" id="IPR050484">
    <property type="entry name" value="Transf_Hexapept/Carb_Anhydrase"/>
</dbReference>
<dbReference type="RefSeq" id="WP_256029380.1">
    <property type="nucleotide sequence ID" value="NZ_JAHLKM010000007.1"/>
</dbReference>
<dbReference type="EMBL" id="JAHLKM010000007">
    <property type="protein sequence ID" value="MCQ4333357.1"/>
    <property type="molecule type" value="Genomic_DNA"/>
</dbReference>
<comment type="caution">
    <text evidence="1">The sequence shown here is derived from an EMBL/GenBank/DDBJ whole genome shotgun (WGS) entry which is preliminary data.</text>
</comment>
<proteinExistence type="predicted"/>
<sequence>MERSIRNARPVSADSAFVSEMSYLVGDVTVEEDASVWPFVCLRGDGGGVKVGKGTNVQEFSMIHGATLGENVTVGHNVVVDYAEIGHDSLVGIHSAVLEGATVEPNCLVASGCLVNHDQTIPEGHMAYGVPAETKPLTDEHREEIERIQEHYVELGAEYREAGTLE</sequence>
<name>A0A9R1CT77_9EURY</name>
<evidence type="ECO:0000313" key="2">
    <source>
        <dbReference type="Proteomes" id="UP001139494"/>
    </source>
</evidence>
<protein>
    <submittedName>
        <fullName evidence="1">Gamma carbonic anhydrase family protein</fullName>
    </submittedName>
</protein>
<organism evidence="1 2">
    <name type="scientific">Natronomonas aquatica</name>
    <dbReference type="NCBI Taxonomy" id="2841590"/>
    <lineage>
        <taxon>Archaea</taxon>
        <taxon>Methanobacteriati</taxon>
        <taxon>Methanobacteriota</taxon>
        <taxon>Stenosarchaea group</taxon>
        <taxon>Halobacteria</taxon>
        <taxon>Halobacteriales</taxon>
        <taxon>Natronomonadaceae</taxon>
        <taxon>Natronomonas</taxon>
    </lineage>
</organism>
<dbReference type="Gene3D" id="2.160.10.10">
    <property type="entry name" value="Hexapeptide repeat proteins"/>
    <property type="match status" value="1"/>
</dbReference>
<keyword evidence="2" id="KW-1185">Reference proteome</keyword>
<reference evidence="1" key="1">
    <citation type="journal article" date="2023" name="Front. Microbiol.">
        <title>Genomic-based phylogenetic and metabolic analyses of the genus Natronomonas, and description of Natronomonas aquatica sp. nov.</title>
        <authorList>
            <person name="Garcia-Roldan A."/>
            <person name="Duran-Viseras A."/>
            <person name="de la Haba R.R."/>
            <person name="Corral P."/>
            <person name="Sanchez-Porro C."/>
            <person name="Ventosa A."/>
        </authorList>
    </citation>
    <scope>NUCLEOTIDE SEQUENCE</scope>
    <source>
        <strain evidence="1">F2-12</strain>
    </source>
</reference>
<dbReference type="PANTHER" id="PTHR13061:SF29">
    <property type="entry name" value="GAMMA CARBONIC ANHYDRASE-LIKE 1, MITOCHONDRIAL-RELATED"/>
    <property type="match status" value="1"/>
</dbReference>
<dbReference type="InterPro" id="IPR011004">
    <property type="entry name" value="Trimer_LpxA-like_sf"/>
</dbReference>
<dbReference type="InterPro" id="IPR047324">
    <property type="entry name" value="LbH_gamma_CA-like"/>
</dbReference>
<dbReference type="SUPFAM" id="SSF51161">
    <property type="entry name" value="Trimeric LpxA-like enzymes"/>
    <property type="match status" value="1"/>
</dbReference>
<evidence type="ECO:0000313" key="1">
    <source>
        <dbReference type="EMBL" id="MCQ4333357.1"/>
    </source>
</evidence>
<dbReference type="AlphaFoldDB" id="A0A9R1CT77"/>
<gene>
    <name evidence="1" type="ORF">KM295_07665</name>
</gene>
<dbReference type="CDD" id="cd04645">
    <property type="entry name" value="LbH_gamma_CA_like"/>
    <property type="match status" value="1"/>
</dbReference>